<feature type="domain" description="Aldehyde dehydrogenase" evidence="5">
    <location>
        <begin position="14"/>
        <end position="472"/>
    </location>
</feature>
<dbReference type="Gene3D" id="3.40.605.10">
    <property type="entry name" value="Aldehyde Dehydrogenase, Chain A, domain 1"/>
    <property type="match status" value="1"/>
</dbReference>
<evidence type="ECO:0000313" key="7">
    <source>
        <dbReference type="Proteomes" id="UP000094243"/>
    </source>
</evidence>
<proteinExistence type="inferred from homology"/>
<evidence type="ECO:0000259" key="5">
    <source>
        <dbReference type="Pfam" id="PF00171"/>
    </source>
</evidence>
<dbReference type="OrthoDB" id="6882680at2"/>
<gene>
    <name evidence="6" type="ORF">BHQ17_01015</name>
</gene>
<dbReference type="FunFam" id="3.40.309.10:FF:000009">
    <property type="entry name" value="Aldehyde dehydrogenase A"/>
    <property type="match status" value="1"/>
</dbReference>
<keyword evidence="7" id="KW-1185">Reference proteome</keyword>
<feature type="active site" evidence="3">
    <location>
        <position position="245"/>
    </location>
</feature>
<name>A0A1E3S2U3_9MYCO</name>
<dbReference type="PROSITE" id="PS00687">
    <property type="entry name" value="ALDEHYDE_DEHYDR_GLU"/>
    <property type="match status" value="1"/>
</dbReference>
<dbReference type="EMBL" id="MIGZ01000003">
    <property type="protein sequence ID" value="ODQ96438.1"/>
    <property type="molecule type" value="Genomic_DNA"/>
</dbReference>
<dbReference type="PANTHER" id="PTHR11699">
    <property type="entry name" value="ALDEHYDE DEHYDROGENASE-RELATED"/>
    <property type="match status" value="1"/>
</dbReference>
<dbReference type="InterPro" id="IPR015590">
    <property type="entry name" value="Aldehyde_DH_dom"/>
</dbReference>
<dbReference type="SUPFAM" id="SSF53720">
    <property type="entry name" value="ALDH-like"/>
    <property type="match status" value="1"/>
</dbReference>
<dbReference type="InterPro" id="IPR016161">
    <property type="entry name" value="Ald_DH/histidinol_DH"/>
</dbReference>
<keyword evidence="2 4" id="KW-0560">Oxidoreductase</keyword>
<dbReference type="InterPro" id="IPR016163">
    <property type="entry name" value="Ald_DH_C"/>
</dbReference>
<evidence type="ECO:0000256" key="1">
    <source>
        <dbReference type="ARBA" id="ARBA00009986"/>
    </source>
</evidence>
<comment type="caution">
    <text evidence="6">The sequence shown here is derived from an EMBL/GenBank/DDBJ whole genome shotgun (WGS) entry which is preliminary data.</text>
</comment>
<dbReference type="AlphaFoldDB" id="A0A1E3S2U3"/>
<evidence type="ECO:0000256" key="3">
    <source>
        <dbReference type="PROSITE-ProRule" id="PRU10007"/>
    </source>
</evidence>
<accession>A0A1E3S2U3</accession>
<reference evidence="7" key="1">
    <citation type="submission" date="2016-09" db="EMBL/GenBank/DDBJ databases">
        <authorList>
            <person name="Greninger A.L."/>
            <person name="Jerome K.R."/>
            <person name="Mcnair B."/>
            <person name="Wallis C."/>
            <person name="Fang F."/>
        </authorList>
    </citation>
    <scope>NUCLEOTIDE SEQUENCE [LARGE SCALE GENOMIC DNA]</scope>
    <source>
        <strain evidence="7">M7</strain>
    </source>
</reference>
<evidence type="ECO:0000313" key="6">
    <source>
        <dbReference type="EMBL" id="ODQ96438.1"/>
    </source>
</evidence>
<protein>
    <submittedName>
        <fullName evidence="6">Aldehyde dehydrogenase</fullName>
    </submittedName>
</protein>
<dbReference type="InterPro" id="IPR029510">
    <property type="entry name" value="Ald_DH_CS_GLU"/>
</dbReference>
<organism evidence="6 7">
    <name type="scientific">Mycolicibacterium holsaticum</name>
    <dbReference type="NCBI Taxonomy" id="152142"/>
    <lineage>
        <taxon>Bacteria</taxon>
        <taxon>Bacillati</taxon>
        <taxon>Actinomycetota</taxon>
        <taxon>Actinomycetes</taxon>
        <taxon>Mycobacteriales</taxon>
        <taxon>Mycobacteriaceae</taxon>
        <taxon>Mycolicibacterium</taxon>
    </lineage>
</organism>
<sequence length="521" mass="56146">MSAQATAATRTEARHTRIEVVSPATGRVVGVVPVNSREDVAATAAELRAAQPEWEARGPGGRKVVLRRFLDWILDNEQSLVETIQAESGKSWGDASLEIIMAVDTINYYVKNVSKFMADRTVSPAGLANLTKKLTVQYRPYPLVGVITPWNGPLAGPIMDGVAALLAGAAVAFKPSEVTPLTWSAAARGWRDIGAPTVLACVNGYGDVGQAVVDEVDMVMFTGSTATGRAIATRAGERLIPCSLELGGKDAMIVCADANLPRAAKAAAWGAMFNSGQICVSVERAYVVADVYDRFVDLVASEVGALRHGTDAPGSFSSDVGAMATAAQLDTVERHVADAVAKGAHVLIGGHRREPGLYFEPTVLTDVDHSMLCMREETFGPTLPIMKADTEDHAVELANDCVYGLGSSIWTRDHSRAHRLSRRIEAGAVNINNALATTFQMTTPMSGWKQSGLGQRFDGAAGMLKFCRPKTVLSERIELPSEPLWYPYRRRVSTSIARLVRLTGAHDWRRRLTTRTKEGSR</sequence>
<comment type="similarity">
    <text evidence="1 4">Belongs to the aldehyde dehydrogenase family.</text>
</comment>
<dbReference type="RefSeq" id="WP_069403358.1">
    <property type="nucleotide sequence ID" value="NZ_MIGZ01000003.1"/>
</dbReference>
<dbReference type="Gene3D" id="3.40.309.10">
    <property type="entry name" value="Aldehyde Dehydrogenase, Chain A, domain 2"/>
    <property type="match status" value="1"/>
</dbReference>
<dbReference type="InterPro" id="IPR016162">
    <property type="entry name" value="Ald_DH_N"/>
</dbReference>
<evidence type="ECO:0000256" key="2">
    <source>
        <dbReference type="ARBA" id="ARBA00023002"/>
    </source>
</evidence>
<dbReference type="GO" id="GO:0016620">
    <property type="term" value="F:oxidoreductase activity, acting on the aldehyde or oxo group of donors, NAD or NADP as acceptor"/>
    <property type="evidence" value="ECO:0007669"/>
    <property type="project" value="InterPro"/>
</dbReference>
<dbReference type="Proteomes" id="UP000094243">
    <property type="component" value="Unassembled WGS sequence"/>
</dbReference>
<evidence type="ECO:0000256" key="4">
    <source>
        <dbReference type="RuleBase" id="RU003345"/>
    </source>
</evidence>
<dbReference type="Pfam" id="PF00171">
    <property type="entry name" value="Aldedh"/>
    <property type="match status" value="1"/>
</dbReference>
<dbReference type="CDD" id="cd07099">
    <property type="entry name" value="ALDH_DDALDH"/>
    <property type="match status" value="1"/>
</dbReference>